<accession>A0A849HJN2</accession>
<evidence type="ECO:0000256" key="4">
    <source>
        <dbReference type="ARBA" id="ARBA00022842"/>
    </source>
</evidence>
<evidence type="ECO:0000313" key="6">
    <source>
        <dbReference type="EMBL" id="NNM46531.1"/>
    </source>
</evidence>
<dbReference type="InterPro" id="IPR052919">
    <property type="entry name" value="TA_system_RNase"/>
</dbReference>
<evidence type="ECO:0000259" key="5">
    <source>
        <dbReference type="Pfam" id="PF01850"/>
    </source>
</evidence>
<keyword evidence="4" id="KW-0460">Magnesium</keyword>
<evidence type="ECO:0000256" key="2">
    <source>
        <dbReference type="ARBA" id="ARBA00022723"/>
    </source>
</evidence>
<dbReference type="InterPro" id="IPR041705">
    <property type="entry name" value="PIN_Sll0205"/>
</dbReference>
<dbReference type="Gene3D" id="3.40.50.1010">
    <property type="entry name" value="5'-nuclease"/>
    <property type="match status" value="1"/>
</dbReference>
<dbReference type="Proteomes" id="UP000588586">
    <property type="component" value="Unassembled WGS sequence"/>
</dbReference>
<organism evidence="6 7">
    <name type="scientific">Knoellia koreensis</name>
    <dbReference type="NCBI Taxonomy" id="2730921"/>
    <lineage>
        <taxon>Bacteria</taxon>
        <taxon>Bacillati</taxon>
        <taxon>Actinomycetota</taxon>
        <taxon>Actinomycetes</taxon>
        <taxon>Micrococcales</taxon>
        <taxon>Intrasporangiaceae</taxon>
        <taxon>Knoellia</taxon>
    </lineage>
</organism>
<dbReference type="GO" id="GO:0016787">
    <property type="term" value="F:hydrolase activity"/>
    <property type="evidence" value="ECO:0007669"/>
    <property type="project" value="UniProtKB-KW"/>
</dbReference>
<dbReference type="EMBL" id="JABEPQ010000002">
    <property type="protein sequence ID" value="NNM46531.1"/>
    <property type="molecule type" value="Genomic_DNA"/>
</dbReference>
<dbReference type="CDD" id="cd09872">
    <property type="entry name" value="PIN_Sll0205-like"/>
    <property type="match status" value="1"/>
</dbReference>
<dbReference type="AlphaFoldDB" id="A0A849HJN2"/>
<keyword evidence="7" id="KW-1185">Reference proteome</keyword>
<dbReference type="RefSeq" id="WP_171243626.1">
    <property type="nucleotide sequence ID" value="NZ_JABEPQ010000002.1"/>
</dbReference>
<proteinExistence type="predicted"/>
<reference evidence="6 7" key="1">
    <citation type="submission" date="2020-04" db="EMBL/GenBank/DDBJ databases">
        <title>Knoellia sp. isolate from air conditioner.</title>
        <authorList>
            <person name="Chea S."/>
            <person name="Kim D.-U."/>
        </authorList>
    </citation>
    <scope>NUCLEOTIDE SEQUENCE [LARGE SCALE GENOMIC DNA]</scope>
    <source>
        <strain evidence="6 7">DB2414S</strain>
    </source>
</reference>
<protein>
    <submittedName>
        <fullName evidence="6">Type II toxin-antitoxin system VapC family toxin</fullName>
    </submittedName>
</protein>
<dbReference type="Pfam" id="PF01850">
    <property type="entry name" value="PIN"/>
    <property type="match status" value="1"/>
</dbReference>
<dbReference type="GO" id="GO:0046872">
    <property type="term" value="F:metal ion binding"/>
    <property type="evidence" value="ECO:0007669"/>
    <property type="project" value="UniProtKB-KW"/>
</dbReference>
<dbReference type="GO" id="GO:0004518">
    <property type="term" value="F:nuclease activity"/>
    <property type="evidence" value="ECO:0007669"/>
    <property type="project" value="UniProtKB-KW"/>
</dbReference>
<dbReference type="PANTHER" id="PTHR36173">
    <property type="entry name" value="RIBONUCLEASE VAPC16-RELATED"/>
    <property type="match status" value="1"/>
</dbReference>
<dbReference type="SUPFAM" id="SSF88723">
    <property type="entry name" value="PIN domain-like"/>
    <property type="match status" value="1"/>
</dbReference>
<keyword evidence="2" id="KW-0479">Metal-binding</keyword>
<feature type="domain" description="PIN" evidence="5">
    <location>
        <begin position="2"/>
        <end position="117"/>
    </location>
</feature>
<evidence type="ECO:0000313" key="7">
    <source>
        <dbReference type="Proteomes" id="UP000588586"/>
    </source>
</evidence>
<evidence type="ECO:0000256" key="1">
    <source>
        <dbReference type="ARBA" id="ARBA00022722"/>
    </source>
</evidence>
<dbReference type="InterPro" id="IPR002716">
    <property type="entry name" value="PIN_dom"/>
</dbReference>
<comment type="caution">
    <text evidence="6">The sequence shown here is derived from an EMBL/GenBank/DDBJ whole genome shotgun (WGS) entry which is preliminary data.</text>
</comment>
<dbReference type="PANTHER" id="PTHR36173:SF2">
    <property type="entry name" value="RIBONUCLEASE VAPC16"/>
    <property type="match status" value="1"/>
</dbReference>
<keyword evidence="1" id="KW-0540">Nuclease</keyword>
<evidence type="ECO:0000256" key="3">
    <source>
        <dbReference type="ARBA" id="ARBA00022801"/>
    </source>
</evidence>
<dbReference type="InterPro" id="IPR029060">
    <property type="entry name" value="PIN-like_dom_sf"/>
</dbReference>
<gene>
    <name evidence="6" type="ORF">HJG52_11000</name>
</gene>
<sequence>MILLDSNALLWLLTADARLGPLCRQRLGSQTPAYFSPISVVELTIKEMVGKLRLMGSLPDGARRAGLRELPLTSEHAGAIASFPELARHDPLDRMLLAQARTEGMRLLTSDRRLLAAAPELTVDARE</sequence>
<name>A0A849HJN2_9MICO</name>
<keyword evidence="3" id="KW-0378">Hydrolase</keyword>